<feature type="non-terminal residue" evidence="1">
    <location>
        <position position="33"/>
    </location>
</feature>
<comment type="caution">
    <text evidence="1">The sequence shown here is derived from an EMBL/GenBank/DDBJ whole genome shotgun (WGS) entry which is preliminary data.</text>
</comment>
<protein>
    <submittedName>
        <fullName evidence="1">Esterase</fullName>
    </submittedName>
</protein>
<gene>
    <name evidence="1" type="ORF">GUK36_43670</name>
</gene>
<organism evidence="1 2">
    <name type="scientific">Rhizobium leguminosarum</name>
    <dbReference type="NCBI Taxonomy" id="384"/>
    <lineage>
        <taxon>Bacteria</taxon>
        <taxon>Pseudomonadati</taxon>
        <taxon>Pseudomonadota</taxon>
        <taxon>Alphaproteobacteria</taxon>
        <taxon>Hyphomicrobiales</taxon>
        <taxon>Rhizobiaceae</taxon>
        <taxon>Rhizobium/Agrobacterium group</taxon>
        <taxon>Rhizobium</taxon>
    </lineage>
</organism>
<accession>A0A6P0DVS1</accession>
<name>A0A6P0DVS1_RHILE</name>
<proteinExistence type="predicted"/>
<evidence type="ECO:0000313" key="1">
    <source>
        <dbReference type="EMBL" id="NEK56123.1"/>
    </source>
</evidence>
<dbReference type="Proteomes" id="UP000471409">
    <property type="component" value="Unassembled WGS sequence"/>
</dbReference>
<dbReference type="AlphaFoldDB" id="A0A6P0DVS1"/>
<evidence type="ECO:0000313" key="2">
    <source>
        <dbReference type="Proteomes" id="UP000471409"/>
    </source>
</evidence>
<sequence>MAALLLLASAAVGQDIGPQSQISRQQVEKFIDL</sequence>
<dbReference type="EMBL" id="WXXP01001231">
    <property type="protein sequence ID" value="NEK56123.1"/>
    <property type="molecule type" value="Genomic_DNA"/>
</dbReference>
<reference evidence="1 2" key="1">
    <citation type="submission" date="2020-01" db="EMBL/GenBank/DDBJ databases">
        <title>Rhizobium genotypes associated with high levels of biological nitrogen fixation by grain legumes in a temperate-maritime cropping system.</title>
        <authorList>
            <person name="Maluk M."/>
            <person name="Francesc Ferrando Molina F."/>
            <person name="Lopez Del Egido L."/>
            <person name="Lafos M."/>
            <person name="Langarica-Fuentes A."/>
            <person name="Gebre Yohannes G."/>
            <person name="Young M.W."/>
            <person name="Martin P."/>
            <person name="Gantlett R."/>
            <person name="Kenicer G."/>
            <person name="Hawes C."/>
            <person name="Begg G.S."/>
            <person name="Quilliam R.S."/>
            <person name="Squire G.R."/>
            <person name="Poole P.S."/>
            <person name="Young P.W."/>
            <person name="Iannetta P.M."/>
            <person name="James E.K."/>
        </authorList>
    </citation>
    <scope>NUCLEOTIDE SEQUENCE [LARGE SCALE GENOMIC DNA]</scope>
    <source>
        <strain evidence="1 2">JHI944</strain>
    </source>
</reference>